<accession>A0A4V6N4Y4</accession>
<reference evidence="10 11" key="1">
    <citation type="submission" date="2019-02" db="EMBL/GenBank/DDBJ databases">
        <title>Kribbella capetownensis sp. nov. and Kribbella speibonae sp. nov., isolated from soil.</title>
        <authorList>
            <person name="Curtis S.M."/>
            <person name="Norton I."/>
            <person name="Everest G.J."/>
            <person name="Meyers P.R."/>
        </authorList>
    </citation>
    <scope>NUCLEOTIDE SEQUENCE [LARGE SCALE GENOMIC DNA]</scope>
    <source>
        <strain evidence="10 11">NRRL B-24813</strain>
    </source>
</reference>
<name>A0A4V6N4Y4_9ACTN</name>
<dbReference type="OrthoDB" id="3806873at2"/>
<organism evidence="10 11">
    <name type="scientific">Kribbella pittospori</name>
    <dbReference type="NCBI Taxonomy" id="722689"/>
    <lineage>
        <taxon>Bacteria</taxon>
        <taxon>Bacillati</taxon>
        <taxon>Actinomycetota</taxon>
        <taxon>Actinomycetes</taxon>
        <taxon>Propionibacteriales</taxon>
        <taxon>Kribbellaceae</taxon>
        <taxon>Kribbella</taxon>
    </lineage>
</organism>
<keyword evidence="8" id="KW-0460">Magnesium</keyword>
<dbReference type="GO" id="GO:0016773">
    <property type="term" value="F:phosphotransferase activity, alcohol group as acceptor"/>
    <property type="evidence" value="ECO:0007669"/>
    <property type="project" value="InterPro"/>
</dbReference>
<evidence type="ECO:0000259" key="9">
    <source>
        <dbReference type="Pfam" id="PF01636"/>
    </source>
</evidence>
<keyword evidence="4" id="KW-0418">Kinase</keyword>
<keyword evidence="11" id="KW-1185">Reference proteome</keyword>
<comment type="similarity">
    <text evidence="1">Belongs to the aminoglycoside phosphotransferase family.</text>
</comment>
<dbReference type="InterPro" id="IPR024165">
    <property type="entry name" value="Kan/Strep_kinase"/>
</dbReference>
<dbReference type="GO" id="GO:0046677">
    <property type="term" value="P:response to antibiotic"/>
    <property type="evidence" value="ECO:0007669"/>
    <property type="project" value="UniProtKB-KW"/>
</dbReference>
<evidence type="ECO:0000256" key="3">
    <source>
        <dbReference type="ARBA" id="ARBA00022741"/>
    </source>
</evidence>
<dbReference type="PANTHER" id="PTHR21310">
    <property type="entry name" value="AMINOGLYCOSIDE PHOSPHOTRANSFERASE-RELATED-RELATED"/>
    <property type="match status" value="1"/>
</dbReference>
<feature type="active site" description="Proton acceptor" evidence="7">
    <location>
        <position position="151"/>
    </location>
</feature>
<evidence type="ECO:0000256" key="4">
    <source>
        <dbReference type="ARBA" id="ARBA00022777"/>
    </source>
</evidence>
<keyword evidence="3" id="KW-0547">Nucleotide-binding</keyword>
<dbReference type="PIRSF" id="PIRSF000706">
    <property type="entry name" value="Kanamycin_kin"/>
    <property type="match status" value="1"/>
</dbReference>
<dbReference type="EMBL" id="SJKB01000003">
    <property type="protein sequence ID" value="TCC63172.1"/>
    <property type="molecule type" value="Genomic_DNA"/>
</dbReference>
<dbReference type="Gene3D" id="3.30.200.20">
    <property type="entry name" value="Phosphorylase Kinase, domain 1"/>
    <property type="match status" value="1"/>
</dbReference>
<evidence type="ECO:0000256" key="8">
    <source>
        <dbReference type="PIRSR" id="PIRSR000706-2"/>
    </source>
</evidence>
<dbReference type="GO" id="GO:0005524">
    <property type="term" value="F:ATP binding"/>
    <property type="evidence" value="ECO:0007669"/>
    <property type="project" value="UniProtKB-KW"/>
</dbReference>
<protein>
    <submittedName>
        <fullName evidence="10">Aminoglycoside 3'-phosphotransferase</fullName>
    </submittedName>
</protein>
<gene>
    <name evidence="10" type="ORF">E0H73_11925</name>
</gene>
<feature type="binding site" evidence="8">
    <location>
        <position position="171"/>
    </location>
    <ligand>
        <name>Mg(2+)</name>
        <dbReference type="ChEBI" id="CHEBI:18420"/>
    </ligand>
</feature>
<evidence type="ECO:0000256" key="2">
    <source>
        <dbReference type="ARBA" id="ARBA00022679"/>
    </source>
</evidence>
<dbReference type="NCBIfam" id="NF033068">
    <property type="entry name" value="APH_3p"/>
    <property type="match status" value="1"/>
</dbReference>
<evidence type="ECO:0000313" key="10">
    <source>
        <dbReference type="EMBL" id="TCC63172.1"/>
    </source>
</evidence>
<sequence>MTGLSGAEVRRVGNHFVKRDPAVAAEAERLEWLAQQGIKVPRIVDRRDGVLTTSVVPGVPASYDWTDEQRPAVVATFVELARALHSLPIENCPFRRDLGTTMAEARSRVAAGLVDLNNLEDSYAGWTGEQLLAELERTRPSSEDLVVCHGDLTPDNVLVDPRTGRLTGVIDVGRLGVADRWLDLAILRRELTEEPFAAFLAGYELTGPDQDKLEFYILLDEFF</sequence>
<feature type="binding site" evidence="8">
    <location>
        <position position="156"/>
    </location>
    <ligand>
        <name>Mg(2+)</name>
        <dbReference type="ChEBI" id="CHEBI:18420"/>
    </ligand>
</feature>
<dbReference type="Gene3D" id="3.90.1200.10">
    <property type="match status" value="1"/>
</dbReference>
<dbReference type="InterPro" id="IPR011009">
    <property type="entry name" value="Kinase-like_dom_sf"/>
</dbReference>
<dbReference type="PANTHER" id="PTHR21310:SF41">
    <property type="entry name" value="3'-PHOSPHOTRANSFERASE, PUTATIVE-RELATED"/>
    <property type="match status" value="1"/>
</dbReference>
<proteinExistence type="inferred from homology"/>
<dbReference type="AlphaFoldDB" id="A0A4V6N4Y4"/>
<dbReference type="Proteomes" id="UP000291144">
    <property type="component" value="Unassembled WGS sequence"/>
</dbReference>
<dbReference type="GO" id="GO:0046872">
    <property type="term" value="F:metal ion binding"/>
    <property type="evidence" value="ECO:0007669"/>
    <property type="project" value="UniProtKB-KW"/>
</dbReference>
<comment type="caution">
    <text evidence="10">The sequence shown here is derived from an EMBL/GenBank/DDBJ whole genome shotgun (WGS) entry which is preliminary data.</text>
</comment>
<evidence type="ECO:0000256" key="1">
    <source>
        <dbReference type="ARBA" id="ARBA00006219"/>
    </source>
</evidence>
<feature type="domain" description="Aminoglycoside phosphotransferase" evidence="9">
    <location>
        <begin position="20"/>
        <end position="214"/>
    </location>
</feature>
<dbReference type="Pfam" id="PF01636">
    <property type="entry name" value="APH"/>
    <property type="match status" value="1"/>
</dbReference>
<dbReference type="InterPro" id="IPR051678">
    <property type="entry name" value="AGP_Transferase"/>
</dbReference>
<dbReference type="InterPro" id="IPR002575">
    <property type="entry name" value="Aminoglycoside_PTrfase"/>
</dbReference>
<evidence type="ECO:0000256" key="5">
    <source>
        <dbReference type="ARBA" id="ARBA00022840"/>
    </source>
</evidence>
<evidence type="ECO:0000313" key="11">
    <source>
        <dbReference type="Proteomes" id="UP000291144"/>
    </source>
</evidence>
<dbReference type="GO" id="GO:0016301">
    <property type="term" value="F:kinase activity"/>
    <property type="evidence" value="ECO:0007669"/>
    <property type="project" value="UniProtKB-KW"/>
</dbReference>
<dbReference type="SUPFAM" id="SSF56112">
    <property type="entry name" value="Protein kinase-like (PK-like)"/>
    <property type="match status" value="1"/>
</dbReference>
<keyword evidence="2 10" id="KW-0808">Transferase</keyword>
<keyword evidence="6" id="KW-0046">Antibiotic resistance</keyword>
<evidence type="ECO:0000256" key="6">
    <source>
        <dbReference type="ARBA" id="ARBA00023251"/>
    </source>
</evidence>
<keyword evidence="8" id="KW-0479">Metal-binding</keyword>
<dbReference type="CDD" id="cd05150">
    <property type="entry name" value="APH"/>
    <property type="match status" value="1"/>
</dbReference>
<keyword evidence="5" id="KW-0067">ATP-binding</keyword>
<evidence type="ECO:0000256" key="7">
    <source>
        <dbReference type="PIRSR" id="PIRSR000706-1"/>
    </source>
</evidence>